<dbReference type="Proteomes" id="UP000887565">
    <property type="component" value="Unplaced"/>
</dbReference>
<dbReference type="AlphaFoldDB" id="A0A915I9V0"/>
<reference evidence="2" key="1">
    <citation type="submission" date="2022-11" db="UniProtKB">
        <authorList>
            <consortium name="WormBaseParasite"/>
        </authorList>
    </citation>
    <scope>IDENTIFICATION</scope>
</reference>
<protein>
    <submittedName>
        <fullName evidence="2">Uncharacterized protein</fullName>
    </submittedName>
</protein>
<organism evidence="1 2">
    <name type="scientific">Romanomermis culicivorax</name>
    <name type="common">Nematode worm</name>
    <dbReference type="NCBI Taxonomy" id="13658"/>
    <lineage>
        <taxon>Eukaryota</taxon>
        <taxon>Metazoa</taxon>
        <taxon>Ecdysozoa</taxon>
        <taxon>Nematoda</taxon>
        <taxon>Enoplea</taxon>
        <taxon>Dorylaimia</taxon>
        <taxon>Mermithida</taxon>
        <taxon>Mermithoidea</taxon>
        <taxon>Mermithidae</taxon>
        <taxon>Romanomermis</taxon>
    </lineage>
</organism>
<evidence type="ECO:0000313" key="2">
    <source>
        <dbReference type="WBParaSite" id="nRc.2.0.1.t10548-RA"/>
    </source>
</evidence>
<proteinExistence type="predicted"/>
<evidence type="ECO:0000313" key="1">
    <source>
        <dbReference type="Proteomes" id="UP000887565"/>
    </source>
</evidence>
<accession>A0A915I9V0</accession>
<keyword evidence="1" id="KW-1185">Reference proteome</keyword>
<sequence length="64" mass="7053">LNSGIIYGILNKWTIEKSVDFGLKLAAKSLRSIEPIPNITSASDEKDDILPEAKIVFKTNFSVC</sequence>
<dbReference type="WBParaSite" id="nRc.2.0.1.t10548-RA">
    <property type="protein sequence ID" value="nRc.2.0.1.t10548-RA"/>
    <property type="gene ID" value="nRc.2.0.1.g10548"/>
</dbReference>
<name>A0A915I9V0_ROMCU</name>